<dbReference type="GO" id="GO:0005525">
    <property type="term" value="F:GTP binding"/>
    <property type="evidence" value="ECO:0007669"/>
    <property type="project" value="InterPro"/>
</dbReference>
<feature type="transmembrane region" description="Helical" evidence="3">
    <location>
        <begin position="527"/>
        <end position="547"/>
    </location>
</feature>
<organism evidence="5 6">
    <name type="scientific">Variovorax boronicumulans</name>
    <dbReference type="NCBI Taxonomy" id="436515"/>
    <lineage>
        <taxon>Bacteria</taxon>
        <taxon>Pseudomonadati</taxon>
        <taxon>Pseudomonadota</taxon>
        <taxon>Betaproteobacteria</taxon>
        <taxon>Burkholderiales</taxon>
        <taxon>Comamonadaceae</taxon>
        <taxon>Variovorax</taxon>
    </lineage>
</organism>
<dbReference type="InterPro" id="IPR030389">
    <property type="entry name" value="G_FEOB_dom"/>
</dbReference>
<dbReference type="Pfam" id="PF07664">
    <property type="entry name" value="FeoB_C"/>
    <property type="match status" value="1"/>
</dbReference>
<dbReference type="Proteomes" id="UP000217154">
    <property type="component" value="Chromosome"/>
</dbReference>
<feature type="transmembrane region" description="Helical" evidence="3">
    <location>
        <begin position="453"/>
        <end position="475"/>
    </location>
</feature>
<dbReference type="Pfam" id="PF02421">
    <property type="entry name" value="FeoB_N"/>
    <property type="match status" value="1"/>
</dbReference>
<feature type="transmembrane region" description="Helical" evidence="3">
    <location>
        <begin position="353"/>
        <end position="374"/>
    </location>
</feature>
<keyword evidence="3" id="KW-0472">Membrane</keyword>
<dbReference type="InterPro" id="IPR007167">
    <property type="entry name" value="Fe-transptr_FeoA-like"/>
</dbReference>
<dbReference type="CDD" id="cd01879">
    <property type="entry name" value="FeoB"/>
    <property type="match status" value="1"/>
</dbReference>
<dbReference type="PRINTS" id="PR00326">
    <property type="entry name" value="GTP1OBG"/>
</dbReference>
<dbReference type="SUPFAM" id="SSF52540">
    <property type="entry name" value="P-loop containing nucleoside triphosphate hydrolases"/>
    <property type="match status" value="1"/>
</dbReference>
<dbReference type="SMART" id="SM00899">
    <property type="entry name" value="FeoA"/>
    <property type="match status" value="1"/>
</dbReference>
<accession>A0A250DPB7</accession>
<dbReference type="AlphaFoldDB" id="A0A250DPB7"/>
<dbReference type="InterPro" id="IPR038157">
    <property type="entry name" value="FeoA_core_dom"/>
</dbReference>
<feature type="transmembrane region" description="Helical" evidence="3">
    <location>
        <begin position="681"/>
        <end position="700"/>
    </location>
</feature>
<sequence>MLASGFCLLACPGVSGGRTSTVRNNDLGAAPTTTALSLDQLPSHQWATVLDVARPDSADDRELVLRLTEIGFVPGEAVRIVATGTPGREPLAVRLGHTTFALRRHEAALIHVTPGPRTMVEAVIQGPGRLGATAQPARIALLGNPNCGKTALFNLLTGSRQKVANYAGVTVERKEGTLRTPTGRRVFVLDLPGAYSLNALSADEAVTRDIVTGQAQEALPDLLVCVTDATNLRLNLRLVLEARQLGLPMVVALNMTDMARKQGISVDTAVLSRELGVPVIETVGVHTGGAKNLLEALDAPVAAAAPQPWKAPGLDDVLATQREVRRILGLAVKEPVGSLDTSDRIDRVVMHPVWGMLVLAVTMFLMFQAVFSWANVPMDAIKAGTEGLGNLIKTHMPEGMLQSLLVDGVIAGVGGVIVFLPQILILFLFILALEDSGYLPRAAFLLDRLMGTVGLSGRSFIPLLSSFACAIPGVMATRTISNWRDRITTIMIAPLMTCSARLPVYALLIAAFIPARTVGGIFNLQGVVLFALYVFGIVSAMAVAWVMKRFRDSTRHSPLLMELPAYRWPNLRNLALGLYERAWIFIQRVGTIILTLTILLWFLSTFPSPPEGATGPAIQYSLAGMIGRGLEHIFAPIGFNWQISIALVPGMAAREVAVGALGTVYALSATGDDVASALEPLIAGSWSLATALSLLVWYVFAPQCISTLAAVKRETGSWKYVWIMAGYLFALAYVACFLTYRIALAFGAG</sequence>
<keyword evidence="1" id="KW-0408">Iron</keyword>
<dbReference type="InterPro" id="IPR006073">
    <property type="entry name" value="GTP-bd"/>
</dbReference>
<keyword evidence="3" id="KW-1133">Transmembrane helix</keyword>
<dbReference type="InterPro" id="IPR027417">
    <property type="entry name" value="P-loop_NTPase"/>
</dbReference>
<feature type="transmembrane region" description="Helical" evidence="3">
    <location>
        <begin position="720"/>
        <end position="743"/>
    </location>
</feature>
<name>A0A250DPB7_9BURK</name>
<dbReference type="SUPFAM" id="SSF50037">
    <property type="entry name" value="C-terminal domain of transcriptional repressors"/>
    <property type="match status" value="1"/>
</dbReference>
<dbReference type="PANTHER" id="PTHR43185">
    <property type="entry name" value="FERROUS IRON TRANSPORT PROTEIN B"/>
    <property type="match status" value="1"/>
</dbReference>
<evidence type="ECO:0000256" key="2">
    <source>
        <dbReference type="ARBA" id="ARBA00031200"/>
    </source>
</evidence>
<dbReference type="InterPro" id="IPR050860">
    <property type="entry name" value="FeoB_GTPase"/>
</dbReference>
<dbReference type="Gene3D" id="3.40.50.300">
    <property type="entry name" value="P-loop containing nucleotide triphosphate hydrolases"/>
    <property type="match status" value="1"/>
</dbReference>
<evidence type="ECO:0000313" key="6">
    <source>
        <dbReference type="Proteomes" id="UP000217154"/>
    </source>
</evidence>
<protein>
    <recommendedName>
        <fullName evidence="2">Ferrous iron transport protein B</fullName>
    </recommendedName>
</protein>
<dbReference type="InterPro" id="IPR008988">
    <property type="entry name" value="Transcriptional_repressor_C"/>
</dbReference>
<proteinExistence type="predicted"/>
<dbReference type="EMBL" id="CP023284">
    <property type="protein sequence ID" value="ATA56215.1"/>
    <property type="molecule type" value="Genomic_DNA"/>
</dbReference>
<dbReference type="GO" id="GO:0015093">
    <property type="term" value="F:ferrous iron transmembrane transporter activity"/>
    <property type="evidence" value="ECO:0007669"/>
    <property type="project" value="InterPro"/>
</dbReference>
<reference evidence="5 6" key="1">
    <citation type="submission" date="2017-09" db="EMBL/GenBank/DDBJ databases">
        <title>The diverse metabolic capabilities of V. boronicumulans make it an excellent choice for continued studies on novel biodegradation.</title>
        <authorList>
            <person name="Sun S."/>
        </authorList>
    </citation>
    <scope>NUCLEOTIDE SEQUENCE [LARGE SCALE GENOMIC DNA]</scope>
    <source>
        <strain evidence="5 6">J1</strain>
    </source>
</reference>
<feature type="transmembrane region" description="Helical" evidence="3">
    <location>
        <begin position="404"/>
        <end position="433"/>
    </location>
</feature>
<evidence type="ECO:0000256" key="3">
    <source>
        <dbReference type="SAM" id="Phobius"/>
    </source>
</evidence>
<dbReference type="GO" id="GO:0005886">
    <property type="term" value="C:plasma membrane"/>
    <property type="evidence" value="ECO:0007669"/>
    <property type="project" value="TreeGrafter"/>
</dbReference>
<keyword evidence="3" id="KW-0812">Transmembrane</keyword>
<evidence type="ECO:0000259" key="4">
    <source>
        <dbReference type="PROSITE" id="PS51711"/>
    </source>
</evidence>
<dbReference type="PROSITE" id="PS51711">
    <property type="entry name" value="G_FEOB"/>
    <property type="match status" value="1"/>
</dbReference>
<evidence type="ECO:0000313" key="5">
    <source>
        <dbReference type="EMBL" id="ATA56215.1"/>
    </source>
</evidence>
<feature type="domain" description="FeoB-type G" evidence="4">
    <location>
        <begin position="136"/>
        <end position="303"/>
    </location>
</feature>
<gene>
    <name evidence="5" type="ORF">CKY39_25490</name>
</gene>
<dbReference type="Gene3D" id="2.30.30.90">
    <property type="match status" value="1"/>
</dbReference>
<feature type="transmembrane region" description="Helical" evidence="3">
    <location>
        <begin position="487"/>
        <end position="515"/>
    </location>
</feature>
<dbReference type="Pfam" id="PF04023">
    <property type="entry name" value="FeoA"/>
    <property type="match status" value="1"/>
</dbReference>
<dbReference type="PANTHER" id="PTHR43185:SF1">
    <property type="entry name" value="FE(2+) TRANSPORTER FEOB"/>
    <property type="match status" value="1"/>
</dbReference>
<feature type="transmembrane region" description="Helical" evidence="3">
    <location>
        <begin position="582"/>
        <end position="603"/>
    </location>
</feature>
<dbReference type="KEGG" id="vbo:CKY39_25490"/>
<dbReference type="InterPro" id="IPR011640">
    <property type="entry name" value="Fe2_transport_prot_B_C"/>
</dbReference>
<dbReference type="GO" id="GO:0046914">
    <property type="term" value="F:transition metal ion binding"/>
    <property type="evidence" value="ECO:0007669"/>
    <property type="project" value="InterPro"/>
</dbReference>
<dbReference type="Pfam" id="PF07670">
    <property type="entry name" value="Gate"/>
    <property type="match status" value="2"/>
</dbReference>
<dbReference type="InterPro" id="IPR011642">
    <property type="entry name" value="Gate_dom"/>
</dbReference>
<evidence type="ECO:0000256" key="1">
    <source>
        <dbReference type="ARBA" id="ARBA00023004"/>
    </source>
</evidence>